<accession>A0AAV4CTZ5</accession>
<protein>
    <submittedName>
        <fullName evidence="1">Uncharacterized protein</fullName>
    </submittedName>
</protein>
<dbReference type="AlphaFoldDB" id="A0AAV4CTZ5"/>
<evidence type="ECO:0000313" key="2">
    <source>
        <dbReference type="Proteomes" id="UP000735302"/>
    </source>
</evidence>
<sequence>MHHVIRTYERSPRPIRKKKSYGLEHCTDLPCVERRRHPVPNRHPPQSQPWFLPHSATFTPARRISELQRPQVDLKVNLVYSPPGRCLDLVL</sequence>
<organism evidence="1 2">
    <name type="scientific">Plakobranchus ocellatus</name>
    <dbReference type="NCBI Taxonomy" id="259542"/>
    <lineage>
        <taxon>Eukaryota</taxon>
        <taxon>Metazoa</taxon>
        <taxon>Spiralia</taxon>
        <taxon>Lophotrochozoa</taxon>
        <taxon>Mollusca</taxon>
        <taxon>Gastropoda</taxon>
        <taxon>Heterobranchia</taxon>
        <taxon>Euthyneura</taxon>
        <taxon>Panpulmonata</taxon>
        <taxon>Sacoglossa</taxon>
        <taxon>Placobranchoidea</taxon>
        <taxon>Plakobranchidae</taxon>
        <taxon>Plakobranchus</taxon>
    </lineage>
</organism>
<dbReference type="Proteomes" id="UP000735302">
    <property type="component" value="Unassembled WGS sequence"/>
</dbReference>
<comment type="caution">
    <text evidence="1">The sequence shown here is derived from an EMBL/GenBank/DDBJ whole genome shotgun (WGS) entry which is preliminary data.</text>
</comment>
<proteinExistence type="predicted"/>
<dbReference type="EMBL" id="BLXT01006999">
    <property type="protein sequence ID" value="GFO35398.1"/>
    <property type="molecule type" value="Genomic_DNA"/>
</dbReference>
<reference evidence="1 2" key="1">
    <citation type="journal article" date="2021" name="Elife">
        <title>Chloroplast acquisition without the gene transfer in kleptoplastic sea slugs, Plakobranchus ocellatus.</title>
        <authorList>
            <person name="Maeda T."/>
            <person name="Takahashi S."/>
            <person name="Yoshida T."/>
            <person name="Shimamura S."/>
            <person name="Takaki Y."/>
            <person name="Nagai Y."/>
            <person name="Toyoda A."/>
            <person name="Suzuki Y."/>
            <person name="Arimoto A."/>
            <person name="Ishii H."/>
            <person name="Satoh N."/>
            <person name="Nishiyama T."/>
            <person name="Hasebe M."/>
            <person name="Maruyama T."/>
            <person name="Minagawa J."/>
            <person name="Obokata J."/>
            <person name="Shigenobu S."/>
        </authorList>
    </citation>
    <scope>NUCLEOTIDE SEQUENCE [LARGE SCALE GENOMIC DNA]</scope>
</reference>
<evidence type="ECO:0000313" key="1">
    <source>
        <dbReference type="EMBL" id="GFO35398.1"/>
    </source>
</evidence>
<keyword evidence="2" id="KW-1185">Reference proteome</keyword>
<gene>
    <name evidence="1" type="ORF">PoB_006190300</name>
</gene>
<name>A0AAV4CTZ5_9GAST</name>